<reference evidence="2" key="1">
    <citation type="submission" date="2019-06" db="EMBL/GenBank/DDBJ databases">
        <authorList>
            <person name="Zheng W."/>
        </authorList>
    </citation>
    <scope>NUCLEOTIDE SEQUENCE</scope>
    <source>
        <strain evidence="2">QDHG01</strain>
    </source>
</reference>
<gene>
    <name evidence="2" type="ORF">FGO68_gene3809</name>
</gene>
<comment type="caution">
    <text evidence="2">The sequence shown here is derived from an EMBL/GenBank/DDBJ whole genome shotgun (WGS) entry which is preliminary data.</text>
</comment>
<sequence>MDPSQQRSAVKTLVYGDEDTPYVARTDLLMLKKAKELQLQAQNQEGGYKGGMFDNRNNNQEQITPRQLKQVKFGRDQYQQPVQIDESLNDRDEAFLPPIVNPYSQPQSRTNLANQFMTPQINSSKKYNLRSSQDREISPNPLLGDSEGEQRKRVLMSEYKDYLKHQQLQGSAKELDYGDYNNLSKRQTRYLQKKQESLSKSPQRDNIYATKQRYKYSNIQKPNQLQGTSSYLDFQEAPPQTGYILKTDPIKQLYEKEIQKQDYQRALKEQMEINQHRKQVEKEKKLQYDNKLEQEIKSYYQEMQQVPSRYDEIPAQAMLKNAAQPSQHHQSVRQSLQLRQSLQSLHNSNNAGLQNSGSSNKMIEGYEQLVKERERQREEWKQTLQSQMQEQEQQRQMQKLRQKQDDFQDEQRLLKQLQEINQSVQTLDQIKSDKLPTQQSLTVSRKEELSHLQQNTNTANMLKGGKTGGHSLQTDRFYDITASYSTGSITQQTTQKERSPIQQSHVQFPQAQQKDPIVTIDYGNQEYVNEAEKELQFEYARRETQKQMARLEKIQQEMQQKNKQNSTDSAAFFKELLTQSKQILNQAMKNPPKNDYEMEWSKNPVLEYLPFYSQSVKMPTVLTDMGSDFLKARKRQIDTEIEVGKALKREQFVPYDPHKTPGVYSMTDEVDQLLTQFANI</sequence>
<dbReference type="Proteomes" id="UP000785679">
    <property type="component" value="Unassembled WGS sequence"/>
</dbReference>
<feature type="region of interest" description="Disordered" evidence="1">
    <location>
        <begin position="119"/>
        <end position="150"/>
    </location>
</feature>
<evidence type="ECO:0000256" key="1">
    <source>
        <dbReference type="SAM" id="MobiDB-lite"/>
    </source>
</evidence>
<protein>
    <submittedName>
        <fullName evidence="2">Uncharacterized protein</fullName>
    </submittedName>
</protein>
<dbReference type="AlphaFoldDB" id="A0A8J8NX42"/>
<keyword evidence="3" id="KW-1185">Reference proteome</keyword>
<evidence type="ECO:0000313" key="2">
    <source>
        <dbReference type="EMBL" id="TNV81835.1"/>
    </source>
</evidence>
<feature type="compositionally biased region" description="Low complexity" evidence="1">
    <location>
        <begin position="382"/>
        <end position="399"/>
    </location>
</feature>
<dbReference type="EMBL" id="RRYP01005677">
    <property type="protein sequence ID" value="TNV81835.1"/>
    <property type="molecule type" value="Genomic_DNA"/>
</dbReference>
<accession>A0A8J8NX42</accession>
<evidence type="ECO:0000313" key="3">
    <source>
        <dbReference type="Proteomes" id="UP000785679"/>
    </source>
</evidence>
<name>A0A8J8NX42_HALGN</name>
<organism evidence="2 3">
    <name type="scientific">Halteria grandinella</name>
    <dbReference type="NCBI Taxonomy" id="5974"/>
    <lineage>
        <taxon>Eukaryota</taxon>
        <taxon>Sar</taxon>
        <taxon>Alveolata</taxon>
        <taxon>Ciliophora</taxon>
        <taxon>Intramacronucleata</taxon>
        <taxon>Spirotrichea</taxon>
        <taxon>Stichotrichia</taxon>
        <taxon>Sporadotrichida</taxon>
        <taxon>Halteriidae</taxon>
        <taxon>Halteria</taxon>
    </lineage>
</organism>
<feature type="region of interest" description="Disordered" evidence="1">
    <location>
        <begin position="377"/>
        <end position="399"/>
    </location>
</feature>
<proteinExistence type="predicted"/>
<feature type="compositionally biased region" description="Polar residues" evidence="1">
    <location>
        <begin position="119"/>
        <end position="131"/>
    </location>
</feature>
<dbReference type="OrthoDB" id="10684902at2759"/>